<name>A0A550JKL9_9BACT</name>
<dbReference type="RefSeq" id="WP_092052449.1">
    <property type="nucleotide sequence ID" value="NZ_FOJJ01000001.1"/>
</dbReference>
<dbReference type="OrthoDB" id="4966203at2"/>
<dbReference type="AlphaFoldDB" id="A0A550JKL9"/>
<feature type="transmembrane region" description="Helical" evidence="1">
    <location>
        <begin position="33"/>
        <end position="50"/>
    </location>
</feature>
<dbReference type="Pfam" id="PF09997">
    <property type="entry name" value="DUF2238"/>
    <property type="match status" value="1"/>
</dbReference>
<protein>
    <recommendedName>
        <fullName evidence="4">DUF2238 domain-containing protein</fullName>
    </recommendedName>
</protein>
<comment type="caution">
    <text evidence="2">The sequence shown here is derived from an EMBL/GenBank/DDBJ whole genome shotgun (WGS) entry which is preliminary data.</text>
</comment>
<accession>A0A550JKL9</accession>
<feature type="transmembrane region" description="Helical" evidence="1">
    <location>
        <begin position="125"/>
        <end position="145"/>
    </location>
</feature>
<feature type="transmembrane region" description="Helical" evidence="1">
    <location>
        <begin position="62"/>
        <end position="79"/>
    </location>
</feature>
<keyword evidence="1" id="KW-0472">Membrane</keyword>
<keyword evidence="1" id="KW-0812">Transmembrane</keyword>
<keyword evidence="3" id="KW-1185">Reference proteome</keyword>
<evidence type="ECO:0008006" key="4">
    <source>
        <dbReference type="Google" id="ProtNLM"/>
    </source>
</evidence>
<dbReference type="InterPro" id="IPR014509">
    <property type="entry name" value="YjdF-like"/>
</dbReference>
<feature type="transmembrane region" description="Helical" evidence="1">
    <location>
        <begin position="12"/>
        <end position="27"/>
    </location>
</feature>
<evidence type="ECO:0000256" key="1">
    <source>
        <dbReference type="SAM" id="Phobius"/>
    </source>
</evidence>
<reference evidence="2 3" key="1">
    <citation type="submission" date="2019-07" db="EMBL/GenBank/DDBJ databases">
        <title>Insights of Desulfuromonas acetexigens electromicrobiology.</title>
        <authorList>
            <person name="Katuri K."/>
            <person name="Sapireddy V."/>
            <person name="Shaw D.R."/>
            <person name="Saikaly P."/>
        </authorList>
    </citation>
    <scope>NUCLEOTIDE SEQUENCE [LARGE SCALE GENOMIC DNA]</scope>
    <source>
        <strain evidence="2 3">2873</strain>
    </source>
</reference>
<proteinExistence type="predicted"/>
<feature type="transmembrane region" description="Helical" evidence="1">
    <location>
        <begin position="175"/>
        <end position="193"/>
    </location>
</feature>
<sequence>MQSQHIHRRLTFVLQAILVMEFVGALWEQQWLTAVVTIGIIAVTLAPLLLGRLLRVFIPPEFVLLAIAFIFASLFLGEVHDYYARFWWWDIALHSTSGILLGIVGFLLVHVLNETENIGVHMKPGFVAFFAFLFAVGMGALWEIFEFSMDSFFGMNMQKPMLGDPSGLTDTMWDLIVDTLGALIISVLGYSFIKTAGNNSFLERWINAFIENNPRLFKSNR</sequence>
<dbReference type="EMBL" id="VJVV01000001">
    <property type="protein sequence ID" value="TRO83764.1"/>
    <property type="molecule type" value="Genomic_DNA"/>
</dbReference>
<gene>
    <name evidence="2" type="ORF">FL622_00855</name>
</gene>
<dbReference type="Proteomes" id="UP000317155">
    <property type="component" value="Unassembled WGS sequence"/>
</dbReference>
<evidence type="ECO:0000313" key="2">
    <source>
        <dbReference type="EMBL" id="TRO83764.1"/>
    </source>
</evidence>
<organism evidence="2 3">
    <name type="scientific">Trichloromonas acetexigens</name>
    <dbReference type="NCBI Taxonomy" id="38815"/>
    <lineage>
        <taxon>Bacteria</taxon>
        <taxon>Pseudomonadati</taxon>
        <taxon>Thermodesulfobacteriota</taxon>
        <taxon>Desulfuromonadia</taxon>
        <taxon>Desulfuromonadales</taxon>
        <taxon>Trichloromonadaceae</taxon>
        <taxon>Trichloromonas</taxon>
    </lineage>
</organism>
<evidence type="ECO:0000313" key="3">
    <source>
        <dbReference type="Proteomes" id="UP000317155"/>
    </source>
</evidence>
<feature type="transmembrane region" description="Helical" evidence="1">
    <location>
        <begin position="91"/>
        <end position="113"/>
    </location>
</feature>
<keyword evidence="1" id="KW-1133">Transmembrane helix</keyword>